<comment type="caution">
    <text evidence="1">The sequence shown here is derived from an EMBL/GenBank/DDBJ whole genome shotgun (WGS) entry which is preliminary data.</text>
</comment>
<evidence type="ECO:0000313" key="2">
    <source>
        <dbReference type="Proteomes" id="UP000823388"/>
    </source>
</evidence>
<dbReference type="PANTHER" id="PTHR23227:SF67">
    <property type="entry name" value="CRANIOFACIAL DEVELOPMENT PROTEIN 2-LIKE"/>
    <property type="match status" value="1"/>
</dbReference>
<protein>
    <recommendedName>
        <fullName evidence="3">Craniofacial development protein 2-like</fullName>
    </recommendedName>
</protein>
<dbReference type="EMBL" id="CM029044">
    <property type="protein sequence ID" value="KAG2605129.1"/>
    <property type="molecule type" value="Genomic_DNA"/>
</dbReference>
<dbReference type="Proteomes" id="UP000823388">
    <property type="component" value="Chromosome 4N"/>
</dbReference>
<dbReference type="SUPFAM" id="SSF56219">
    <property type="entry name" value="DNase I-like"/>
    <property type="match status" value="1"/>
</dbReference>
<dbReference type="Gene3D" id="3.60.10.10">
    <property type="entry name" value="Endonuclease/exonuclease/phosphatase"/>
    <property type="match status" value="1"/>
</dbReference>
<accession>A0A8T0TAK7</accession>
<dbReference type="InterPro" id="IPR036691">
    <property type="entry name" value="Endo/exonu/phosph_ase_sf"/>
</dbReference>
<sequence>MQFWEDLDSMVSTVPTSEKLFIGDLNGHVGVTNVGFERVHGGFGYGSRSQEGENVLNFALAYDLLIVNTVFKKREFHLVTFRSGQHLSQIDFILARREDRRDCLDCKVIPGECCPSTQACGGGLSSSGTCPPGQTCQDCENKVVEA</sequence>
<proteinExistence type="predicted"/>
<gene>
    <name evidence="1" type="ORF">PVAP13_4NG114219</name>
</gene>
<keyword evidence="2" id="KW-1185">Reference proteome</keyword>
<evidence type="ECO:0008006" key="3">
    <source>
        <dbReference type="Google" id="ProtNLM"/>
    </source>
</evidence>
<evidence type="ECO:0000313" key="1">
    <source>
        <dbReference type="EMBL" id="KAG2605129.1"/>
    </source>
</evidence>
<dbReference type="AlphaFoldDB" id="A0A8T0TAK7"/>
<dbReference type="PANTHER" id="PTHR23227">
    <property type="entry name" value="BUCENTAUR RELATED"/>
    <property type="match status" value="1"/>
</dbReference>
<reference evidence="1" key="1">
    <citation type="submission" date="2020-05" db="EMBL/GenBank/DDBJ databases">
        <title>WGS assembly of Panicum virgatum.</title>
        <authorList>
            <person name="Lovell J.T."/>
            <person name="Jenkins J."/>
            <person name="Shu S."/>
            <person name="Juenger T.E."/>
            <person name="Schmutz J."/>
        </authorList>
    </citation>
    <scope>NUCLEOTIDE SEQUENCE</scope>
    <source>
        <strain evidence="1">AP13</strain>
    </source>
</reference>
<name>A0A8T0TAK7_PANVG</name>
<organism evidence="1 2">
    <name type="scientific">Panicum virgatum</name>
    <name type="common">Blackwell switchgrass</name>
    <dbReference type="NCBI Taxonomy" id="38727"/>
    <lineage>
        <taxon>Eukaryota</taxon>
        <taxon>Viridiplantae</taxon>
        <taxon>Streptophyta</taxon>
        <taxon>Embryophyta</taxon>
        <taxon>Tracheophyta</taxon>
        <taxon>Spermatophyta</taxon>
        <taxon>Magnoliopsida</taxon>
        <taxon>Liliopsida</taxon>
        <taxon>Poales</taxon>
        <taxon>Poaceae</taxon>
        <taxon>PACMAD clade</taxon>
        <taxon>Panicoideae</taxon>
        <taxon>Panicodae</taxon>
        <taxon>Paniceae</taxon>
        <taxon>Panicinae</taxon>
        <taxon>Panicum</taxon>
        <taxon>Panicum sect. Hiantes</taxon>
    </lineage>
</organism>
<dbReference type="InterPro" id="IPR027124">
    <property type="entry name" value="Swc5/CFDP1/2"/>
</dbReference>